<dbReference type="RefSeq" id="WP_380717676.1">
    <property type="nucleotide sequence ID" value="NZ_JBHSGI010000009.1"/>
</dbReference>
<evidence type="ECO:0000259" key="1">
    <source>
        <dbReference type="Pfam" id="PF01575"/>
    </source>
</evidence>
<dbReference type="InterPro" id="IPR029069">
    <property type="entry name" value="HotDog_dom_sf"/>
</dbReference>
<evidence type="ECO:0000313" key="3">
    <source>
        <dbReference type="Proteomes" id="UP001595973"/>
    </source>
</evidence>
<accession>A0ABV9KH32</accession>
<dbReference type="PANTHER" id="PTHR43664">
    <property type="entry name" value="MONOAMINE OXIDASE-RELATED"/>
    <property type="match status" value="1"/>
</dbReference>
<organism evidence="2 3">
    <name type="scientific">Seohaeicola nanhaiensis</name>
    <dbReference type="NCBI Taxonomy" id="1387282"/>
    <lineage>
        <taxon>Bacteria</taxon>
        <taxon>Pseudomonadati</taxon>
        <taxon>Pseudomonadota</taxon>
        <taxon>Alphaproteobacteria</taxon>
        <taxon>Rhodobacterales</taxon>
        <taxon>Roseobacteraceae</taxon>
        <taxon>Seohaeicola</taxon>
    </lineage>
</organism>
<dbReference type="SUPFAM" id="SSF54637">
    <property type="entry name" value="Thioesterase/thiol ester dehydrase-isomerase"/>
    <property type="match status" value="1"/>
</dbReference>
<proteinExistence type="predicted"/>
<feature type="domain" description="MaoC-like" evidence="1">
    <location>
        <begin position="8"/>
        <end position="116"/>
    </location>
</feature>
<reference evidence="3" key="1">
    <citation type="journal article" date="2019" name="Int. J. Syst. Evol. Microbiol.">
        <title>The Global Catalogue of Microorganisms (GCM) 10K type strain sequencing project: providing services to taxonomists for standard genome sequencing and annotation.</title>
        <authorList>
            <consortium name="The Broad Institute Genomics Platform"/>
            <consortium name="The Broad Institute Genome Sequencing Center for Infectious Disease"/>
            <person name="Wu L."/>
            <person name="Ma J."/>
        </authorList>
    </citation>
    <scope>NUCLEOTIDE SEQUENCE [LARGE SCALE GENOMIC DNA]</scope>
    <source>
        <strain evidence="3">CGMCC 4.7283</strain>
    </source>
</reference>
<dbReference type="Proteomes" id="UP001595973">
    <property type="component" value="Unassembled WGS sequence"/>
</dbReference>
<dbReference type="InterPro" id="IPR002539">
    <property type="entry name" value="MaoC-like_dom"/>
</dbReference>
<dbReference type="InterPro" id="IPR052342">
    <property type="entry name" value="MCH/BMMD"/>
</dbReference>
<gene>
    <name evidence="2" type="ORF">ACFO5X_11915</name>
</gene>
<name>A0ABV9KH32_9RHOB</name>
<dbReference type="Gene3D" id="3.10.129.10">
    <property type="entry name" value="Hotdog Thioesterase"/>
    <property type="match status" value="1"/>
</dbReference>
<keyword evidence="3" id="KW-1185">Reference proteome</keyword>
<comment type="caution">
    <text evidence="2">The sequence shown here is derived from an EMBL/GenBank/DDBJ whole genome shotgun (WGS) entry which is preliminary data.</text>
</comment>
<sequence>MLIEKGARYTSQARTVTETDIVNFCGLSGDFTPIHSDAEFARTTPAGERIAHGPLVMSIAIGLGTASGLFGDRVIGLANITWDFAAPVRIGDTVRSVLEVEELRPSSKAGREVATYSYDVRNQRDESVQRGRMIVVLRAA</sequence>
<dbReference type="EMBL" id="JBHSGI010000009">
    <property type="protein sequence ID" value="MFC4669264.1"/>
    <property type="molecule type" value="Genomic_DNA"/>
</dbReference>
<evidence type="ECO:0000313" key="2">
    <source>
        <dbReference type="EMBL" id="MFC4669264.1"/>
    </source>
</evidence>
<dbReference type="Pfam" id="PF01575">
    <property type="entry name" value="MaoC_dehydratas"/>
    <property type="match status" value="1"/>
</dbReference>
<dbReference type="PANTHER" id="PTHR43664:SF1">
    <property type="entry name" value="BETA-METHYLMALYL-COA DEHYDRATASE"/>
    <property type="match status" value="1"/>
</dbReference>
<protein>
    <submittedName>
        <fullName evidence="2">MaoC/PaaZ C-terminal domain-containing protein</fullName>
    </submittedName>
</protein>